<dbReference type="PANTHER" id="PTHR43674:SF2">
    <property type="entry name" value="BETA-UREIDOPROPIONASE"/>
    <property type="match status" value="1"/>
</dbReference>
<dbReference type="GO" id="GO:0016811">
    <property type="term" value="F:hydrolase activity, acting on carbon-nitrogen (but not peptide) bonds, in linear amides"/>
    <property type="evidence" value="ECO:0007669"/>
    <property type="project" value="UniProtKB-ARBA"/>
</dbReference>
<name>A0A512M9R1_9BACT</name>
<dbReference type="GO" id="GO:0000257">
    <property type="term" value="F:nitrilase activity"/>
    <property type="evidence" value="ECO:0007669"/>
    <property type="project" value="UniProtKB-ARBA"/>
</dbReference>
<dbReference type="OrthoDB" id="9811121at2"/>
<feature type="domain" description="CN hydrolase" evidence="3">
    <location>
        <begin position="1"/>
        <end position="247"/>
    </location>
</feature>
<keyword evidence="1" id="KW-0378">Hydrolase</keyword>
<dbReference type="InterPro" id="IPR036526">
    <property type="entry name" value="C-N_Hydrolase_sf"/>
</dbReference>
<accession>A0A512M9R1</accession>
<dbReference type="PROSITE" id="PS00920">
    <property type="entry name" value="NITRIL_CHT_1"/>
    <property type="match status" value="1"/>
</dbReference>
<dbReference type="InterPro" id="IPR050345">
    <property type="entry name" value="Aliph_Amidase/BUP"/>
</dbReference>
<dbReference type="SUPFAM" id="SSF56317">
    <property type="entry name" value="Carbon-nitrogen hydrolase"/>
    <property type="match status" value="1"/>
</dbReference>
<protein>
    <submittedName>
        <fullName evidence="4">Nitrilase</fullName>
    </submittedName>
</protein>
<evidence type="ECO:0000256" key="2">
    <source>
        <dbReference type="PROSITE-ProRule" id="PRU10139"/>
    </source>
</evidence>
<dbReference type="RefSeq" id="WP_146851041.1">
    <property type="nucleotide sequence ID" value="NZ_BKAG01000018.1"/>
</dbReference>
<dbReference type="CDD" id="cd07197">
    <property type="entry name" value="nitrilase"/>
    <property type="match status" value="1"/>
</dbReference>
<evidence type="ECO:0000256" key="1">
    <source>
        <dbReference type="ARBA" id="ARBA00022801"/>
    </source>
</evidence>
<evidence type="ECO:0000313" key="5">
    <source>
        <dbReference type="Proteomes" id="UP000321577"/>
    </source>
</evidence>
<organism evidence="4 5">
    <name type="scientific">Brevifollis gellanilyticus</name>
    <dbReference type="NCBI Taxonomy" id="748831"/>
    <lineage>
        <taxon>Bacteria</taxon>
        <taxon>Pseudomonadati</taxon>
        <taxon>Verrucomicrobiota</taxon>
        <taxon>Verrucomicrobiia</taxon>
        <taxon>Verrucomicrobiales</taxon>
        <taxon>Verrucomicrobiaceae</taxon>
    </lineage>
</organism>
<dbReference type="InterPro" id="IPR000132">
    <property type="entry name" value="Nitrilase/CN_hydratase_CS"/>
</dbReference>
<dbReference type="PANTHER" id="PTHR43674">
    <property type="entry name" value="NITRILASE C965.09-RELATED"/>
    <property type="match status" value="1"/>
</dbReference>
<evidence type="ECO:0000313" key="4">
    <source>
        <dbReference type="EMBL" id="GEP43462.1"/>
    </source>
</evidence>
<dbReference type="Proteomes" id="UP000321577">
    <property type="component" value="Unassembled WGS sequence"/>
</dbReference>
<dbReference type="AlphaFoldDB" id="A0A512M9R1"/>
<dbReference type="InterPro" id="IPR003010">
    <property type="entry name" value="C-N_Hydrolase"/>
</dbReference>
<gene>
    <name evidence="4" type="ORF">BGE01nite_27530</name>
</gene>
<reference evidence="4 5" key="1">
    <citation type="submission" date="2019-07" db="EMBL/GenBank/DDBJ databases">
        <title>Whole genome shotgun sequence of Brevifollis gellanilyticus NBRC 108608.</title>
        <authorList>
            <person name="Hosoyama A."/>
            <person name="Uohara A."/>
            <person name="Ohji S."/>
            <person name="Ichikawa N."/>
        </authorList>
    </citation>
    <scope>NUCLEOTIDE SEQUENCE [LARGE SCALE GENOMIC DNA]</scope>
    <source>
        <strain evidence="4 5">NBRC 108608</strain>
    </source>
</reference>
<keyword evidence="5" id="KW-1185">Reference proteome</keyword>
<dbReference type="Gene3D" id="3.60.110.10">
    <property type="entry name" value="Carbon-nitrogen hydrolase"/>
    <property type="match status" value="1"/>
</dbReference>
<dbReference type="PROSITE" id="PS50263">
    <property type="entry name" value="CN_HYDROLASE"/>
    <property type="match status" value="1"/>
</dbReference>
<proteinExistence type="predicted"/>
<evidence type="ECO:0000259" key="3">
    <source>
        <dbReference type="PROSITE" id="PS50263"/>
    </source>
</evidence>
<sequence>MKIAHCQFESWCGDFDHNLKRFEEGLSKADAAGAAIVTFPECFLTGYPDKEESARAGAFANDSDSMMRVLDATSRHEALAIVGYNELRGPDLYNTVVVAHRGHLLGTYSKCSAYQKFHKQGREFPVWKHQGMKFGVIICSDGGYIEPARILALKGATTIFAPHFNYIPGPNLLSHFTKVRADHTARAIENNVYFVRANNVVLDNTKSGMTRQDGVGYGDSYVMNPDGEILVQSRRHEEDFLTVEINPAPPKSTAWGLPKSAWSWREFHTHVEAAMKAASA</sequence>
<feature type="active site" description="Proton acceptor" evidence="2">
    <location>
        <position position="41"/>
    </location>
</feature>
<comment type="caution">
    <text evidence="4">The sequence shown here is derived from an EMBL/GenBank/DDBJ whole genome shotgun (WGS) entry which is preliminary data.</text>
</comment>
<dbReference type="Pfam" id="PF00795">
    <property type="entry name" value="CN_hydrolase"/>
    <property type="match status" value="1"/>
</dbReference>
<dbReference type="EMBL" id="BKAG01000018">
    <property type="protein sequence ID" value="GEP43462.1"/>
    <property type="molecule type" value="Genomic_DNA"/>
</dbReference>